<organism evidence="2 4">
    <name type="scientific">Culex pipiens pipiens</name>
    <name type="common">Northern house mosquito</name>
    <dbReference type="NCBI Taxonomy" id="38569"/>
    <lineage>
        <taxon>Eukaryota</taxon>
        <taxon>Metazoa</taxon>
        <taxon>Ecdysozoa</taxon>
        <taxon>Arthropoda</taxon>
        <taxon>Hexapoda</taxon>
        <taxon>Insecta</taxon>
        <taxon>Pterygota</taxon>
        <taxon>Neoptera</taxon>
        <taxon>Endopterygota</taxon>
        <taxon>Diptera</taxon>
        <taxon>Nematocera</taxon>
        <taxon>Culicoidea</taxon>
        <taxon>Culicidae</taxon>
        <taxon>Culicinae</taxon>
        <taxon>Culicini</taxon>
        <taxon>Culex</taxon>
        <taxon>Culex</taxon>
    </lineage>
</organism>
<feature type="region of interest" description="Disordered" evidence="1">
    <location>
        <begin position="1"/>
        <end position="171"/>
    </location>
</feature>
<gene>
    <name evidence="2" type="ORF">pipiens_004092</name>
    <name evidence="3" type="ORF">pipiens_008493</name>
</gene>
<evidence type="ECO:0000256" key="1">
    <source>
        <dbReference type="SAM" id="MobiDB-lite"/>
    </source>
</evidence>
<name>A0ABD1CNY7_CULPP</name>
<sequence>MSKHLQKVYTASYRKRKREEREEERQLADEPTAAPVDNAERMRRYRRRKRAAEGGGEHGDEFPEGSGAGPSVSNPGKRRRLERVGDATEGSNASGSTSAERMRRLRERRRTGQTTFGRSEQGGATADVTFVAGGVRRGGRRGTADISVPNSASENPEQGIYPPMEADAISLHDPVVQIDEEGET</sequence>
<protein>
    <submittedName>
        <fullName evidence="2">Uncharacterized protein</fullName>
    </submittedName>
</protein>
<dbReference type="AlphaFoldDB" id="A0ABD1CNY7"/>
<evidence type="ECO:0000313" key="3">
    <source>
        <dbReference type="EMBL" id="KAL1399073.1"/>
    </source>
</evidence>
<comment type="caution">
    <text evidence="2">The sequence shown here is derived from an EMBL/GenBank/DDBJ whole genome shotgun (WGS) entry which is preliminary data.</text>
</comment>
<accession>A0ABD1CNY7</accession>
<keyword evidence="4" id="KW-1185">Reference proteome</keyword>
<feature type="compositionally biased region" description="Polar residues" evidence="1">
    <location>
        <begin position="89"/>
        <end position="99"/>
    </location>
</feature>
<dbReference type="EMBL" id="JBEHCU010010615">
    <property type="protein sequence ID" value="KAL1377955.1"/>
    <property type="molecule type" value="Genomic_DNA"/>
</dbReference>
<reference evidence="2 4" key="1">
    <citation type="submission" date="2024-05" db="EMBL/GenBank/DDBJ databases">
        <title>Culex pipiens pipiens assembly and annotation.</title>
        <authorList>
            <person name="Alout H."/>
            <person name="Durand T."/>
        </authorList>
    </citation>
    <scope>NUCLEOTIDE SEQUENCE [LARGE SCALE GENOMIC DNA]</scope>
    <source>
        <strain evidence="2">HA-2024</strain>
        <tissue evidence="2">Whole body</tissue>
    </source>
</reference>
<evidence type="ECO:0000313" key="4">
    <source>
        <dbReference type="Proteomes" id="UP001562425"/>
    </source>
</evidence>
<feature type="compositionally biased region" description="Basic and acidic residues" evidence="1">
    <location>
        <begin position="19"/>
        <end position="28"/>
    </location>
</feature>
<evidence type="ECO:0000313" key="2">
    <source>
        <dbReference type="EMBL" id="KAL1377955.1"/>
    </source>
</evidence>
<proteinExistence type="predicted"/>
<feature type="compositionally biased region" description="Basic and acidic residues" evidence="1">
    <location>
        <begin position="51"/>
        <end position="61"/>
    </location>
</feature>
<dbReference type="Proteomes" id="UP001562425">
    <property type="component" value="Unassembled WGS sequence"/>
</dbReference>
<dbReference type="EMBL" id="JBEHCU010005664">
    <property type="protein sequence ID" value="KAL1399073.1"/>
    <property type="molecule type" value="Genomic_DNA"/>
</dbReference>